<evidence type="ECO:0000256" key="3">
    <source>
        <dbReference type="ARBA" id="ARBA00004138"/>
    </source>
</evidence>
<evidence type="ECO:0000256" key="14">
    <source>
        <dbReference type="SAM" id="Phobius"/>
    </source>
</evidence>
<keyword evidence="10" id="KW-0969">Cilium</keyword>
<keyword evidence="13" id="KW-0966">Cell projection</keyword>
<comment type="similarity">
    <text evidence="4">Belongs to the TMEM138 family.</text>
</comment>
<dbReference type="Pfam" id="PF14935">
    <property type="entry name" value="TMEM138"/>
    <property type="match status" value="1"/>
</dbReference>
<evidence type="ECO:0000256" key="5">
    <source>
        <dbReference type="ARBA" id="ARBA00014515"/>
    </source>
</evidence>
<organism evidence="15 16">
    <name type="scientific">Gnathostoma spinigerum</name>
    <dbReference type="NCBI Taxonomy" id="75299"/>
    <lineage>
        <taxon>Eukaryota</taxon>
        <taxon>Metazoa</taxon>
        <taxon>Ecdysozoa</taxon>
        <taxon>Nematoda</taxon>
        <taxon>Chromadorea</taxon>
        <taxon>Rhabditida</taxon>
        <taxon>Spirurina</taxon>
        <taxon>Gnathostomatomorpha</taxon>
        <taxon>Gnathostomatoidea</taxon>
        <taxon>Gnathostomatidae</taxon>
        <taxon>Gnathostoma</taxon>
    </lineage>
</organism>
<evidence type="ECO:0000256" key="2">
    <source>
        <dbReference type="ARBA" id="ARBA00004128"/>
    </source>
</evidence>
<feature type="transmembrane region" description="Helical" evidence="14">
    <location>
        <begin position="68"/>
        <end position="89"/>
    </location>
</feature>
<keyword evidence="9 14" id="KW-1133">Transmembrane helix</keyword>
<dbReference type="GO" id="GO:0030030">
    <property type="term" value="P:cell projection organization"/>
    <property type="evidence" value="ECO:0007669"/>
    <property type="project" value="UniProtKB-KW"/>
</dbReference>
<evidence type="ECO:0000256" key="9">
    <source>
        <dbReference type="ARBA" id="ARBA00022989"/>
    </source>
</evidence>
<feature type="transmembrane region" description="Helical" evidence="14">
    <location>
        <begin position="34"/>
        <end position="56"/>
    </location>
</feature>
<sequence length="152" mass="16913">MTTKFGILVRLQMFMLLVDLGFNAGANITSSDNSLLLTLFLLQDSTVAMSIIVMVISFSSTFVFQAGLLSLLLIEFAPTICVSVLYLFLSIAHHILTVKYGQSVDSVTAWKYLPPVLFVVQRMCKSKAANFLFRVNLTQHFAVIFDVKGAYM</sequence>
<evidence type="ECO:0000256" key="8">
    <source>
        <dbReference type="ARBA" id="ARBA00022794"/>
    </source>
</evidence>
<comment type="subcellular location">
    <subcellularLocation>
        <location evidence="3">Cell projection</location>
        <location evidence="3">Cilium</location>
    </subcellularLocation>
    <subcellularLocation>
        <location evidence="2">Vacuole membrane</location>
        <topology evidence="2">Multi-pass membrane protein</topology>
    </subcellularLocation>
</comment>
<dbReference type="InterPro" id="IPR024133">
    <property type="entry name" value="TM_138"/>
</dbReference>
<proteinExistence type="inferred from homology"/>
<dbReference type="AlphaFoldDB" id="A0ABD6EGY8"/>
<dbReference type="GO" id="GO:0005929">
    <property type="term" value="C:cilium"/>
    <property type="evidence" value="ECO:0007669"/>
    <property type="project" value="UniProtKB-SubCell"/>
</dbReference>
<dbReference type="Proteomes" id="UP001608902">
    <property type="component" value="Unassembled WGS sequence"/>
</dbReference>
<evidence type="ECO:0000256" key="13">
    <source>
        <dbReference type="ARBA" id="ARBA00023273"/>
    </source>
</evidence>
<keyword evidence="12" id="KW-0325">Glycoprotein</keyword>
<dbReference type="GO" id="GO:0005774">
    <property type="term" value="C:vacuolar membrane"/>
    <property type="evidence" value="ECO:0007669"/>
    <property type="project" value="UniProtKB-SubCell"/>
</dbReference>
<reference evidence="15 16" key="1">
    <citation type="submission" date="2024-08" db="EMBL/GenBank/DDBJ databases">
        <title>Gnathostoma spinigerum genome.</title>
        <authorList>
            <person name="Gonzalez-Bertolin B."/>
            <person name="Monzon S."/>
            <person name="Zaballos A."/>
            <person name="Jimenez P."/>
            <person name="Dekumyoy P."/>
            <person name="Varona S."/>
            <person name="Cuesta I."/>
            <person name="Sumanam S."/>
            <person name="Adisakwattana P."/>
            <person name="Gasser R.B."/>
            <person name="Hernandez-Gonzalez A."/>
            <person name="Young N.D."/>
            <person name="Perteguer M.J."/>
        </authorList>
    </citation>
    <scope>NUCLEOTIDE SEQUENCE [LARGE SCALE GENOMIC DNA]</scope>
    <source>
        <strain evidence="15">AL3</strain>
        <tissue evidence="15">Liver</tissue>
    </source>
</reference>
<evidence type="ECO:0000256" key="10">
    <source>
        <dbReference type="ARBA" id="ARBA00023069"/>
    </source>
</evidence>
<evidence type="ECO:0000256" key="6">
    <source>
        <dbReference type="ARBA" id="ARBA00022554"/>
    </source>
</evidence>
<accession>A0ABD6EGY8</accession>
<evidence type="ECO:0000256" key="4">
    <source>
        <dbReference type="ARBA" id="ARBA00010572"/>
    </source>
</evidence>
<keyword evidence="8" id="KW-0970">Cilium biogenesis/degradation</keyword>
<evidence type="ECO:0000256" key="7">
    <source>
        <dbReference type="ARBA" id="ARBA00022692"/>
    </source>
</evidence>
<dbReference type="PANTHER" id="PTHR13306:SF6">
    <property type="entry name" value="TRANSMEMBRANE PROTEIN 138"/>
    <property type="match status" value="1"/>
</dbReference>
<dbReference type="EMBL" id="JBGFUD010003250">
    <property type="protein sequence ID" value="MFH4978492.1"/>
    <property type="molecule type" value="Genomic_DNA"/>
</dbReference>
<dbReference type="PANTHER" id="PTHR13306">
    <property type="entry name" value="TRANSMEMBRANE PROTEIN 138"/>
    <property type="match status" value="1"/>
</dbReference>
<evidence type="ECO:0000313" key="16">
    <source>
        <dbReference type="Proteomes" id="UP001608902"/>
    </source>
</evidence>
<comment type="function">
    <text evidence="1">Required for ciliogenesis.</text>
</comment>
<evidence type="ECO:0000256" key="12">
    <source>
        <dbReference type="ARBA" id="ARBA00023180"/>
    </source>
</evidence>
<evidence type="ECO:0000256" key="1">
    <source>
        <dbReference type="ARBA" id="ARBA00003709"/>
    </source>
</evidence>
<keyword evidence="11 14" id="KW-0472">Membrane</keyword>
<evidence type="ECO:0000256" key="11">
    <source>
        <dbReference type="ARBA" id="ARBA00023136"/>
    </source>
</evidence>
<comment type="caution">
    <text evidence="15">The sequence shown here is derived from an EMBL/GenBank/DDBJ whole genome shotgun (WGS) entry which is preliminary data.</text>
</comment>
<protein>
    <recommendedName>
        <fullName evidence="5">Transmembrane protein 138</fullName>
    </recommendedName>
</protein>
<gene>
    <name evidence="15" type="ORF">AB6A40_005201</name>
</gene>
<name>A0ABD6EGY8_9BILA</name>
<keyword evidence="6" id="KW-0926">Vacuole</keyword>
<feature type="transmembrane region" description="Helical" evidence="14">
    <location>
        <begin position="7"/>
        <end position="28"/>
    </location>
</feature>
<keyword evidence="7 14" id="KW-0812">Transmembrane</keyword>
<keyword evidence="16" id="KW-1185">Reference proteome</keyword>
<evidence type="ECO:0000313" key="15">
    <source>
        <dbReference type="EMBL" id="MFH4978492.1"/>
    </source>
</evidence>